<evidence type="ECO:0000256" key="9">
    <source>
        <dbReference type="PROSITE-ProRule" id="PRU00023"/>
    </source>
</evidence>
<keyword evidence="9" id="KW-0040">ANK repeat</keyword>
<feature type="domain" description="Helicase C-terminal" evidence="13">
    <location>
        <begin position="669"/>
        <end position="854"/>
    </location>
</feature>
<feature type="region of interest" description="Disordered" evidence="10">
    <location>
        <begin position="11"/>
        <end position="151"/>
    </location>
</feature>
<feature type="domain" description="Helicase ATP-binding" evidence="12">
    <location>
        <begin position="327"/>
        <end position="504"/>
    </location>
</feature>
<evidence type="ECO:0000259" key="12">
    <source>
        <dbReference type="PROSITE" id="PS51192"/>
    </source>
</evidence>
<keyword evidence="3" id="KW-0378">Hydrolase</keyword>
<dbReference type="Pfam" id="PF21010">
    <property type="entry name" value="HA2_C"/>
    <property type="match status" value="1"/>
</dbReference>
<dbReference type="InterPro" id="IPR048333">
    <property type="entry name" value="HA2_WH"/>
</dbReference>
<evidence type="ECO:0000313" key="14">
    <source>
        <dbReference type="EMBL" id="WZN61221.1"/>
    </source>
</evidence>
<dbReference type="PANTHER" id="PTHR18934:SF213">
    <property type="entry name" value="3'-5' RNA HELICASE YTHDC2"/>
    <property type="match status" value="1"/>
</dbReference>
<dbReference type="Gene3D" id="1.25.40.20">
    <property type="entry name" value="Ankyrin repeat-containing domain"/>
    <property type="match status" value="1"/>
</dbReference>
<feature type="compositionally biased region" description="Acidic residues" evidence="10">
    <location>
        <begin position="19"/>
        <end position="31"/>
    </location>
</feature>
<dbReference type="InterPro" id="IPR036867">
    <property type="entry name" value="R3H_dom_sf"/>
</dbReference>
<feature type="compositionally biased region" description="Basic and acidic residues" evidence="10">
    <location>
        <begin position="1266"/>
        <end position="1284"/>
    </location>
</feature>
<feature type="region of interest" description="Disordered" evidence="10">
    <location>
        <begin position="1235"/>
        <end position="1303"/>
    </location>
</feature>
<dbReference type="SMART" id="SM00490">
    <property type="entry name" value="HELICc"/>
    <property type="match status" value="1"/>
</dbReference>
<proteinExistence type="inferred from homology"/>
<dbReference type="Gene3D" id="1.20.120.1080">
    <property type="match status" value="1"/>
</dbReference>
<dbReference type="Proteomes" id="UP001472866">
    <property type="component" value="Chromosome 04"/>
</dbReference>
<dbReference type="SMART" id="SM00847">
    <property type="entry name" value="HA2"/>
    <property type="match status" value="1"/>
</dbReference>
<dbReference type="PROSITE" id="PS51061">
    <property type="entry name" value="R3H"/>
    <property type="match status" value="1"/>
</dbReference>
<dbReference type="InterPro" id="IPR036770">
    <property type="entry name" value="Ankyrin_rpt-contain_sf"/>
</dbReference>
<dbReference type="InterPro" id="IPR002110">
    <property type="entry name" value="Ankyrin_rpt"/>
</dbReference>
<feature type="domain" description="R3H" evidence="11">
    <location>
        <begin position="150"/>
        <end position="213"/>
    </location>
</feature>
<dbReference type="SUPFAM" id="SSF52540">
    <property type="entry name" value="P-loop containing nucleoside triphosphate hydrolases"/>
    <property type="match status" value="1"/>
</dbReference>
<dbReference type="GO" id="GO:0004386">
    <property type="term" value="F:helicase activity"/>
    <property type="evidence" value="ECO:0007669"/>
    <property type="project" value="UniProtKB-KW"/>
</dbReference>
<dbReference type="SUPFAM" id="SSF48403">
    <property type="entry name" value="Ankyrin repeat"/>
    <property type="match status" value="1"/>
</dbReference>
<dbReference type="InterPro" id="IPR007502">
    <property type="entry name" value="Helicase-assoc_dom"/>
</dbReference>
<feature type="compositionally biased region" description="Basic residues" evidence="10">
    <location>
        <begin position="107"/>
        <end position="116"/>
    </location>
</feature>
<dbReference type="CDD" id="cd17917">
    <property type="entry name" value="DEXHc_RHA-like"/>
    <property type="match status" value="1"/>
</dbReference>
<sequence length="1303" mass="141740">MSHAAKFHLLFAAGRGGGEDLDDSEEYDSSSESEHGATTESTGDPPHNQTKPDYSLLSILNIGGTGSTEAAGKEAGNDQTAPKEVKDAFEGVVGEVEGEEKWEPARKPSRTTRGVKPKQEPHVATKKTKKSGGGKKKPGGKLTPEGGAHEGHRIDVVARLKEFQQSDEQEYSFPAGLTAEQRAFIHSECKKYGFKSKSHGKGDKRFLKLSKPTAQTSKDAAAVVLGLKPASVDLLKDLLRAHPPTERELFGPTGLAANVPLEQGRRKQGKGKGKGNGGGGDRAETWDSGKCARELEELLRRRSAAGQREIQRVRRGLPISSRRSEILDLVRSNQVVLLAGETGCGKTTQVPQMLAESCWEEGRACKIVVTQPRRISAISVAERIASERGEKVGQSVGYSIRLEKKGTASSSIVMCTNGVLLRQLVQGGSLAGAGGAGSGSITEGLTHLVVDEIHERDRFADFLLIILREVLPRNPKVKVVLMSATLQVDLFSSYFLGCPTIRVDGFMYPVEQFYLEDVLGLLGRKARAGSRAKAGPAASAELERAMMLAFMHGTDEHFRELLAESSDPLQVNAVHHTTGATALMVAAAKGRKEDCLELLARGADPSVASAGGKGKAKDWACRAGHHDLAEFLIAQEEVSRRKGNERGEVSAVLADYQRSVNPDEVDLDIVVDLISFLQRDGRFDVESEENTNGTVEKGAVLVFLPGWDEISRLKDFLEREFTPDELTVLLLHSMVPVSEQRRVFQRPKRGTRKVVLATNIAETAITIDDIVFVVNSGRHKEKSYDPFSGVSTLLCSWTSRASERQRKGRAGRCQPGVCFHIYSQGRSNSLEEFQVPELKRTPLEEVCLQIKVMESNGSLPIQGGVAAEHDGSTVRAFLSRAIEPPAPQATKQALEILRTIGALADGERLTVLGKHLAGLPLPPQLGKLLLYGEIFSCLDSVLTSACFSAYRSPWVVPVDSYKRSKADKARGAFGLGAEGSDHLAMVRAFDQWRDCKRGVGGGSPWRFCDQNFLSPGTMNMMDGMRMQILSGLRDAKVAGNLRESSMHCSAGVVRAVLGCGYYPQIGFLKRMLRELQRNSKNKMRPSLMTKRGETVRIHPQSLASKRDTSKDAEEEADPMFVYEELTRNESQLYVKAVTEIPAIALCMVAADFRLEPQEPGEDGSLKTHVVLDDWIRYEVSQNHVVPLRVLRQRLGQAFTGLIERPWEEQEARLVDSVAALRMVFEIEAGGAPNRASFSFAAPGKGGAAPGGRGRGGVRRGGGGRGRGRERGRGRGSGRGRERGRGRAQSQASHSVPLLPQGLT</sequence>
<feature type="compositionally biased region" description="Basic and acidic residues" evidence="10">
    <location>
        <begin position="71"/>
        <end position="89"/>
    </location>
</feature>
<evidence type="ECO:0000313" key="15">
    <source>
        <dbReference type="Proteomes" id="UP001472866"/>
    </source>
</evidence>
<dbReference type="Pfam" id="PF04408">
    <property type="entry name" value="WHD_HA2"/>
    <property type="match status" value="1"/>
</dbReference>
<dbReference type="GO" id="GO:0005524">
    <property type="term" value="F:ATP binding"/>
    <property type="evidence" value="ECO:0007669"/>
    <property type="project" value="UniProtKB-KW"/>
</dbReference>
<keyword evidence="4 14" id="KW-0347">Helicase</keyword>
<evidence type="ECO:0000256" key="6">
    <source>
        <dbReference type="ARBA" id="ARBA00022884"/>
    </source>
</evidence>
<dbReference type="PROSITE" id="PS50088">
    <property type="entry name" value="ANK_REPEAT"/>
    <property type="match status" value="1"/>
</dbReference>
<gene>
    <name evidence="14" type="ORF">HKI87_04g27560</name>
</gene>
<dbReference type="InterPro" id="IPR027417">
    <property type="entry name" value="P-loop_NTPase"/>
</dbReference>
<name>A0AAX4P5C1_9CHLO</name>
<dbReference type="GO" id="GO:0016787">
    <property type="term" value="F:hydrolase activity"/>
    <property type="evidence" value="ECO:0007669"/>
    <property type="project" value="UniProtKB-KW"/>
</dbReference>
<dbReference type="SMART" id="SM00393">
    <property type="entry name" value="R3H"/>
    <property type="match status" value="1"/>
</dbReference>
<evidence type="ECO:0000259" key="13">
    <source>
        <dbReference type="PROSITE" id="PS51194"/>
    </source>
</evidence>
<protein>
    <submittedName>
        <fullName evidence="14">DExH-box ATP-dependent RNA helicase</fullName>
    </submittedName>
</protein>
<evidence type="ECO:0000256" key="2">
    <source>
        <dbReference type="ARBA" id="ARBA00022741"/>
    </source>
</evidence>
<feature type="region of interest" description="Disordered" evidence="10">
    <location>
        <begin position="261"/>
        <end position="286"/>
    </location>
</feature>
<comment type="subcellular location">
    <subcellularLocation>
        <location evidence="1">Nucleus</location>
    </subcellularLocation>
</comment>
<feature type="compositionally biased region" description="Basic residues" evidence="10">
    <location>
        <begin position="124"/>
        <end position="139"/>
    </location>
</feature>
<keyword evidence="7" id="KW-0539">Nucleus</keyword>
<dbReference type="InterPro" id="IPR001374">
    <property type="entry name" value="R3H_dom"/>
</dbReference>
<evidence type="ECO:0000256" key="8">
    <source>
        <dbReference type="ARBA" id="ARBA00060772"/>
    </source>
</evidence>
<dbReference type="Pfam" id="PF00271">
    <property type="entry name" value="Helicase_C"/>
    <property type="match status" value="1"/>
</dbReference>
<dbReference type="SUPFAM" id="SSF82708">
    <property type="entry name" value="R3H domain"/>
    <property type="match status" value="1"/>
</dbReference>
<dbReference type="PROSITE" id="PS51194">
    <property type="entry name" value="HELICASE_CTER"/>
    <property type="match status" value="1"/>
</dbReference>
<dbReference type="PANTHER" id="PTHR18934">
    <property type="entry name" value="ATP-DEPENDENT RNA HELICASE"/>
    <property type="match status" value="1"/>
</dbReference>
<dbReference type="InterPro" id="IPR011545">
    <property type="entry name" value="DEAD/DEAH_box_helicase_dom"/>
</dbReference>
<dbReference type="GO" id="GO:0005634">
    <property type="term" value="C:nucleus"/>
    <property type="evidence" value="ECO:0007669"/>
    <property type="project" value="UniProtKB-SubCell"/>
</dbReference>
<evidence type="ECO:0000256" key="7">
    <source>
        <dbReference type="ARBA" id="ARBA00023242"/>
    </source>
</evidence>
<keyword evidence="5" id="KW-0067">ATP-binding</keyword>
<dbReference type="Gene3D" id="3.40.50.300">
    <property type="entry name" value="P-loop containing nucleotide triphosphate hydrolases"/>
    <property type="match status" value="2"/>
</dbReference>
<feature type="compositionally biased region" description="Gly residues" evidence="10">
    <location>
        <begin position="1243"/>
        <end position="1264"/>
    </location>
</feature>
<dbReference type="CDD" id="cd18791">
    <property type="entry name" value="SF2_C_RHA"/>
    <property type="match status" value="1"/>
</dbReference>
<evidence type="ECO:0000256" key="3">
    <source>
        <dbReference type="ARBA" id="ARBA00022801"/>
    </source>
</evidence>
<keyword evidence="6" id="KW-0694">RNA-binding</keyword>
<evidence type="ECO:0000256" key="1">
    <source>
        <dbReference type="ARBA" id="ARBA00004123"/>
    </source>
</evidence>
<dbReference type="FunFam" id="3.30.1370.50:FF:000002">
    <property type="entry name" value="Immunoglobulin mu DNA-binding protein 2"/>
    <property type="match status" value="1"/>
</dbReference>
<keyword evidence="15" id="KW-1185">Reference proteome</keyword>
<organism evidence="14 15">
    <name type="scientific">Chloropicon roscoffensis</name>
    <dbReference type="NCBI Taxonomy" id="1461544"/>
    <lineage>
        <taxon>Eukaryota</taxon>
        <taxon>Viridiplantae</taxon>
        <taxon>Chlorophyta</taxon>
        <taxon>Chloropicophyceae</taxon>
        <taxon>Chloropicales</taxon>
        <taxon>Chloropicaceae</taxon>
        <taxon>Chloropicon</taxon>
    </lineage>
</organism>
<dbReference type="GO" id="GO:0003723">
    <property type="term" value="F:RNA binding"/>
    <property type="evidence" value="ECO:0007669"/>
    <property type="project" value="UniProtKB-KW"/>
</dbReference>
<comment type="similarity">
    <text evidence="8">Belongs to the DExH box helicase family.</text>
</comment>
<dbReference type="Pfam" id="PF01424">
    <property type="entry name" value="R3H"/>
    <property type="match status" value="1"/>
</dbReference>
<dbReference type="EMBL" id="CP151504">
    <property type="protein sequence ID" value="WZN61221.1"/>
    <property type="molecule type" value="Genomic_DNA"/>
</dbReference>
<reference evidence="14 15" key="1">
    <citation type="submission" date="2024-03" db="EMBL/GenBank/DDBJ databases">
        <title>Complete genome sequence of the green alga Chloropicon roscoffensis RCC1871.</title>
        <authorList>
            <person name="Lemieux C."/>
            <person name="Pombert J.-F."/>
            <person name="Otis C."/>
            <person name="Turmel M."/>
        </authorList>
    </citation>
    <scope>NUCLEOTIDE SEQUENCE [LARGE SCALE GENOMIC DNA]</scope>
    <source>
        <strain evidence="14 15">RCC1871</strain>
    </source>
</reference>
<keyword evidence="2" id="KW-0547">Nucleotide-binding</keyword>
<dbReference type="Pfam" id="PF12796">
    <property type="entry name" value="Ank_2"/>
    <property type="match status" value="1"/>
</dbReference>
<dbReference type="PROSITE" id="PS51192">
    <property type="entry name" value="HELICASE_ATP_BIND_1"/>
    <property type="match status" value="1"/>
</dbReference>
<accession>A0AAX4P5C1</accession>
<evidence type="ECO:0000256" key="10">
    <source>
        <dbReference type="SAM" id="MobiDB-lite"/>
    </source>
</evidence>
<dbReference type="GO" id="GO:0003677">
    <property type="term" value="F:DNA binding"/>
    <property type="evidence" value="ECO:0007669"/>
    <property type="project" value="UniProtKB-ARBA"/>
</dbReference>
<dbReference type="SMART" id="SM00487">
    <property type="entry name" value="DEXDc"/>
    <property type="match status" value="1"/>
</dbReference>
<evidence type="ECO:0000259" key="11">
    <source>
        <dbReference type="PROSITE" id="PS51061"/>
    </source>
</evidence>
<dbReference type="FunFam" id="3.40.50.300:FF:000526">
    <property type="entry name" value="DExH-box ATP-dependent RNA helicase DExH3"/>
    <property type="match status" value="1"/>
</dbReference>
<evidence type="ECO:0000256" key="5">
    <source>
        <dbReference type="ARBA" id="ARBA00022840"/>
    </source>
</evidence>
<feature type="repeat" description="ANK" evidence="9">
    <location>
        <begin position="578"/>
        <end position="610"/>
    </location>
</feature>
<dbReference type="InterPro" id="IPR011709">
    <property type="entry name" value="DEAD-box_helicase_OB_fold"/>
</dbReference>
<dbReference type="InterPro" id="IPR014001">
    <property type="entry name" value="Helicase_ATP-bd"/>
</dbReference>
<dbReference type="Gene3D" id="3.30.1370.50">
    <property type="entry name" value="R3H-like domain"/>
    <property type="match status" value="1"/>
</dbReference>
<dbReference type="Pfam" id="PF07717">
    <property type="entry name" value="OB_NTP_bind"/>
    <property type="match status" value="1"/>
</dbReference>
<feature type="compositionally biased region" description="Polar residues" evidence="10">
    <location>
        <begin position="38"/>
        <end position="52"/>
    </location>
</feature>
<dbReference type="InterPro" id="IPR001650">
    <property type="entry name" value="Helicase_C-like"/>
</dbReference>
<evidence type="ECO:0000256" key="4">
    <source>
        <dbReference type="ARBA" id="ARBA00022806"/>
    </source>
</evidence>
<dbReference type="Pfam" id="PF00270">
    <property type="entry name" value="DEAD"/>
    <property type="match status" value="1"/>
</dbReference>